<dbReference type="WBParaSite" id="ALUE_0000433701-mRNA-1">
    <property type="protein sequence ID" value="ALUE_0000433701-mRNA-1"/>
    <property type="gene ID" value="ALUE_0000433701"/>
</dbReference>
<evidence type="ECO:0000256" key="1">
    <source>
        <dbReference type="SAM" id="SignalP"/>
    </source>
</evidence>
<evidence type="ECO:0000313" key="3">
    <source>
        <dbReference type="WBParaSite" id="ALUE_0000433701-mRNA-1"/>
    </source>
</evidence>
<dbReference type="AlphaFoldDB" id="A0A0M3HQG1"/>
<proteinExistence type="predicted"/>
<dbReference type="Proteomes" id="UP000036681">
    <property type="component" value="Unplaced"/>
</dbReference>
<sequence>MGVHGAWLVAICTLSASALAESLFHILLYGEKIKGMVNVRPMDDEHYELNFEFAERPPSISVSVHATGVEYTSTSRKHHCDQALHSARIAQIEDLRSAKIKIKQLIAHTIVISDDQQTYACATVLPGDATLLKASFESATIAGDLYVIPIEGQIRLLPSLRSIATPQDLKESPRNISWAFVESCDVQGVPQSSSDVELLIDDHLTISISTGGSNISLSAFELFVDSKPAACAPLKRVKPRLLKAGNAVFEQAHVFDPLKISPPLQQVRIASSCSANNTTLQGFKGYFPMLTTFGTETIMLKKLISGNECSTIFPEFETHSAIAYFTHPVVGSVILVDVDGVLFLVSNLRSHFDDSTVRASVQISPTWVDPAGCPQYFRACDGCQVAEHVAEVKGRNTTQGQTRMIYPSIY</sequence>
<evidence type="ECO:0000313" key="2">
    <source>
        <dbReference type="Proteomes" id="UP000036681"/>
    </source>
</evidence>
<protein>
    <submittedName>
        <fullName evidence="3">MMS1_N domain-containing protein</fullName>
    </submittedName>
</protein>
<name>A0A0M3HQG1_ASCLU</name>
<organism evidence="2 3">
    <name type="scientific">Ascaris lumbricoides</name>
    <name type="common">Giant roundworm</name>
    <dbReference type="NCBI Taxonomy" id="6252"/>
    <lineage>
        <taxon>Eukaryota</taxon>
        <taxon>Metazoa</taxon>
        <taxon>Ecdysozoa</taxon>
        <taxon>Nematoda</taxon>
        <taxon>Chromadorea</taxon>
        <taxon>Rhabditida</taxon>
        <taxon>Spirurina</taxon>
        <taxon>Ascaridomorpha</taxon>
        <taxon>Ascaridoidea</taxon>
        <taxon>Ascarididae</taxon>
        <taxon>Ascaris</taxon>
    </lineage>
</organism>
<accession>A0A0M3HQG1</accession>
<keyword evidence="1" id="KW-0732">Signal</keyword>
<keyword evidence="2" id="KW-1185">Reference proteome</keyword>
<feature type="signal peptide" evidence="1">
    <location>
        <begin position="1"/>
        <end position="20"/>
    </location>
</feature>
<feature type="chain" id="PRO_5005656283" evidence="1">
    <location>
        <begin position="21"/>
        <end position="410"/>
    </location>
</feature>
<reference evidence="3" key="1">
    <citation type="submission" date="2017-02" db="UniProtKB">
        <authorList>
            <consortium name="WormBaseParasite"/>
        </authorList>
    </citation>
    <scope>IDENTIFICATION</scope>
</reference>